<accession>A0A1I4ZK77</accession>
<feature type="transmembrane region" description="Helical" evidence="1">
    <location>
        <begin position="33"/>
        <end position="51"/>
    </location>
</feature>
<dbReference type="Proteomes" id="UP000198867">
    <property type="component" value="Unassembled WGS sequence"/>
</dbReference>
<keyword evidence="1" id="KW-0472">Membrane</keyword>
<feature type="transmembrane region" description="Helical" evidence="1">
    <location>
        <begin position="6"/>
        <end position="21"/>
    </location>
</feature>
<keyword evidence="3" id="KW-1185">Reference proteome</keyword>
<sequence length="77" mass="8629">MRKYVLNFTVISAFAGAVTLIKTSKNAPRDWRLALLWIGWLVTVANAFAAVSERTDQKEVEAHGGKSKLKRRKDGKI</sequence>
<dbReference type="AlphaFoldDB" id="A0A1I4ZK77"/>
<proteinExistence type="predicted"/>
<reference evidence="3" key="1">
    <citation type="submission" date="2016-10" db="EMBL/GenBank/DDBJ databases">
        <authorList>
            <person name="Varghese N."/>
            <person name="Submissions S."/>
        </authorList>
    </citation>
    <scope>NUCLEOTIDE SEQUENCE [LARGE SCALE GENOMIC DNA]</scope>
    <source>
        <strain evidence="3">CGMCC 1.11101</strain>
    </source>
</reference>
<keyword evidence="1" id="KW-0812">Transmembrane</keyword>
<keyword evidence="1" id="KW-1133">Transmembrane helix</keyword>
<organism evidence="2 3">
    <name type="scientific">Mycetocola miduiensis</name>
    <dbReference type="NCBI Taxonomy" id="995034"/>
    <lineage>
        <taxon>Bacteria</taxon>
        <taxon>Bacillati</taxon>
        <taxon>Actinomycetota</taxon>
        <taxon>Actinomycetes</taxon>
        <taxon>Micrococcales</taxon>
        <taxon>Microbacteriaceae</taxon>
        <taxon>Mycetocola</taxon>
    </lineage>
</organism>
<dbReference type="OrthoDB" id="5120536at2"/>
<dbReference type="EMBL" id="FOVM01000002">
    <property type="protein sequence ID" value="SFN50567.1"/>
    <property type="molecule type" value="Genomic_DNA"/>
</dbReference>
<dbReference type="RefSeq" id="WP_090709141.1">
    <property type="nucleotide sequence ID" value="NZ_FOVM01000002.1"/>
</dbReference>
<evidence type="ECO:0000313" key="3">
    <source>
        <dbReference type="Proteomes" id="UP000198867"/>
    </source>
</evidence>
<gene>
    <name evidence="2" type="ORF">SAMN05216219_0870</name>
</gene>
<evidence type="ECO:0000256" key="1">
    <source>
        <dbReference type="SAM" id="Phobius"/>
    </source>
</evidence>
<dbReference type="STRING" id="995034.SAMN05216219_0870"/>
<name>A0A1I4ZK77_9MICO</name>
<evidence type="ECO:0000313" key="2">
    <source>
        <dbReference type="EMBL" id="SFN50567.1"/>
    </source>
</evidence>
<protein>
    <submittedName>
        <fullName evidence="2">Uncharacterized protein</fullName>
    </submittedName>
</protein>